<dbReference type="AlphaFoldDB" id="A0A0N4XWJ7"/>
<dbReference type="STRING" id="27835.A0A0N4XWJ7"/>
<sequence>MWSLGLLLLLFGSCRADLFTAIADMQRMLGAEKEVTAVIEKYIEAEQKRLEELKRSVDHTHYFEVIRETLSSGTERFLPTRLL</sequence>
<dbReference type="EMBL" id="UYSL01019874">
    <property type="protein sequence ID" value="VDL70863.1"/>
    <property type="molecule type" value="Genomic_DNA"/>
</dbReference>
<protein>
    <submittedName>
        <fullName evidence="4">P4Ha_N domain-containing protein</fullName>
    </submittedName>
</protein>
<keyword evidence="3" id="KW-1185">Reference proteome</keyword>
<gene>
    <name evidence="2" type="ORF">NBR_LOCUS7274</name>
</gene>
<dbReference type="WBParaSite" id="NBR_0000727301-mRNA-1">
    <property type="protein sequence ID" value="NBR_0000727301-mRNA-1"/>
    <property type="gene ID" value="NBR_0000727301"/>
</dbReference>
<feature type="chain" id="PRO_5043124917" evidence="1">
    <location>
        <begin position="17"/>
        <end position="83"/>
    </location>
</feature>
<evidence type="ECO:0000313" key="4">
    <source>
        <dbReference type="WBParaSite" id="NBR_0000727301-mRNA-1"/>
    </source>
</evidence>
<reference evidence="2 3" key="2">
    <citation type="submission" date="2018-11" db="EMBL/GenBank/DDBJ databases">
        <authorList>
            <consortium name="Pathogen Informatics"/>
        </authorList>
    </citation>
    <scope>NUCLEOTIDE SEQUENCE [LARGE SCALE GENOMIC DNA]</scope>
</reference>
<evidence type="ECO:0000313" key="2">
    <source>
        <dbReference type="EMBL" id="VDL70863.1"/>
    </source>
</evidence>
<dbReference type="Proteomes" id="UP000271162">
    <property type="component" value="Unassembled WGS sequence"/>
</dbReference>
<accession>A0A0N4XWJ7</accession>
<evidence type="ECO:0000256" key="1">
    <source>
        <dbReference type="SAM" id="SignalP"/>
    </source>
</evidence>
<name>A0A0N4XWJ7_NIPBR</name>
<proteinExistence type="predicted"/>
<organism evidence="4">
    <name type="scientific">Nippostrongylus brasiliensis</name>
    <name type="common">Rat hookworm</name>
    <dbReference type="NCBI Taxonomy" id="27835"/>
    <lineage>
        <taxon>Eukaryota</taxon>
        <taxon>Metazoa</taxon>
        <taxon>Ecdysozoa</taxon>
        <taxon>Nematoda</taxon>
        <taxon>Chromadorea</taxon>
        <taxon>Rhabditida</taxon>
        <taxon>Rhabditina</taxon>
        <taxon>Rhabditomorpha</taxon>
        <taxon>Strongyloidea</taxon>
        <taxon>Heligmosomidae</taxon>
        <taxon>Nippostrongylus</taxon>
    </lineage>
</organism>
<feature type="signal peptide" evidence="1">
    <location>
        <begin position="1"/>
        <end position="16"/>
    </location>
</feature>
<keyword evidence="1" id="KW-0732">Signal</keyword>
<evidence type="ECO:0000313" key="3">
    <source>
        <dbReference type="Proteomes" id="UP000271162"/>
    </source>
</evidence>
<reference evidence="4" key="1">
    <citation type="submission" date="2017-02" db="UniProtKB">
        <authorList>
            <consortium name="WormBaseParasite"/>
        </authorList>
    </citation>
    <scope>IDENTIFICATION</scope>
</reference>